<feature type="region of interest" description="Disordered" evidence="2">
    <location>
        <begin position="1"/>
        <end position="42"/>
    </location>
</feature>
<reference evidence="3" key="1">
    <citation type="submission" date="2022-08" db="EMBL/GenBank/DDBJ databases">
        <authorList>
            <consortium name="DOE Joint Genome Institute"/>
            <person name="Min B."/>
            <person name="Riley R."/>
            <person name="Sierra-Patev S."/>
            <person name="Naranjo-Ortiz M."/>
            <person name="Looney B."/>
            <person name="Konkel Z."/>
            <person name="Slot J.C."/>
            <person name="Sakamoto Y."/>
            <person name="Steenwyk J.L."/>
            <person name="Rokas A."/>
            <person name="Carro J."/>
            <person name="Camarero S."/>
            <person name="Ferreira P."/>
            <person name="Molpeceres G."/>
            <person name="Ruiz-Duenas F.J."/>
            <person name="Serrano A."/>
            <person name="Henrissat B."/>
            <person name="Drula E."/>
            <person name="Hughes K.W."/>
            <person name="Mata J.L."/>
            <person name="Ishikawa N.K."/>
            <person name="Vargas-Isla R."/>
            <person name="Ushijima S."/>
            <person name="Smith C.A."/>
            <person name="Ahrendt S."/>
            <person name="Andreopoulos W."/>
            <person name="He G."/>
            <person name="Labutti K."/>
            <person name="Lipzen A."/>
            <person name="Ng V."/>
            <person name="Sandor L."/>
            <person name="Barry K."/>
            <person name="Martinez A.T."/>
            <person name="Xiao Y."/>
            <person name="Gibbons J.G."/>
            <person name="Terashima K."/>
            <person name="Hibbett D.S."/>
            <person name="Grigoriev I.V."/>
        </authorList>
    </citation>
    <scope>NUCLEOTIDE SEQUENCE</scope>
    <source>
        <strain evidence="3">Sp2 HRB7682 ss15</strain>
    </source>
</reference>
<feature type="compositionally biased region" description="Basic and acidic residues" evidence="2">
    <location>
        <begin position="1"/>
        <end position="10"/>
    </location>
</feature>
<sequence length="185" mass="20728">MPSTRSDLKSLRKQRSKGSSSTSSYERISPSKNPLVTSSHPMLTRTRARCSVESPLALPSALLPPIADSTTRILGLVNRHCGDMDPDVDIIKNMVLESHKELDQWARQEINSRDEQIEEERRLAENKKLEVSEQDIQIHELKGKELALTNKLEICQTQLLGVESIAAAGGVAHPPLYQLRWPSRV</sequence>
<keyword evidence="1" id="KW-0175">Coiled coil</keyword>
<evidence type="ECO:0000313" key="3">
    <source>
        <dbReference type="EMBL" id="KAJ4494811.1"/>
    </source>
</evidence>
<dbReference type="EMBL" id="JANVFS010000002">
    <property type="protein sequence ID" value="KAJ4494811.1"/>
    <property type="molecule type" value="Genomic_DNA"/>
</dbReference>
<evidence type="ECO:0000313" key="4">
    <source>
        <dbReference type="Proteomes" id="UP001150238"/>
    </source>
</evidence>
<gene>
    <name evidence="3" type="ORF">C8J55DRAFT_554433</name>
</gene>
<evidence type="ECO:0000256" key="1">
    <source>
        <dbReference type="SAM" id="Coils"/>
    </source>
</evidence>
<name>A0A9W9B1Z4_9AGAR</name>
<evidence type="ECO:0000256" key="2">
    <source>
        <dbReference type="SAM" id="MobiDB-lite"/>
    </source>
</evidence>
<accession>A0A9W9B1Z4</accession>
<protein>
    <submittedName>
        <fullName evidence="3">Uncharacterized protein</fullName>
    </submittedName>
</protein>
<feature type="coiled-coil region" evidence="1">
    <location>
        <begin position="107"/>
        <end position="134"/>
    </location>
</feature>
<dbReference type="AlphaFoldDB" id="A0A9W9B1Z4"/>
<reference evidence="3" key="2">
    <citation type="journal article" date="2023" name="Proc. Natl. Acad. Sci. U.S.A.">
        <title>A global phylogenomic analysis of the shiitake genus Lentinula.</title>
        <authorList>
            <person name="Sierra-Patev S."/>
            <person name="Min B."/>
            <person name="Naranjo-Ortiz M."/>
            <person name="Looney B."/>
            <person name="Konkel Z."/>
            <person name="Slot J.C."/>
            <person name="Sakamoto Y."/>
            <person name="Steenwyk J.L."/>
            <person name="Rokas A."/>
            <person name="Carro J."/>
            <person name="Camarero S."/>
            <person name="Ferreira P."/>
            <person name="Molpeceres G."/>
            <person name="Ruiz-Duenas F.J."/>
            <person name="Serrano A."/>
            <person name="Henrissat B."/>
            <person name="Drula E."/>
            <person name="Hughes K.W."/>
            <person name="Mata J.L."/>
            <person name="Ishikawa N.K."/>
            <person name="Vargas-Isla R."/>
            <person name="Ushijima S."/>
            <person name="Smith C.A."/>
            <person name="Donoghue J."/>
            <person name="Ahrendt S."/>
            <person name="Andreopoulos W."/>
            <person name="He G."/>
            <person name="LaButti K."/>
            <person name="Lipzen A."/>
            <person name="Ng V."/>
            <person name="Riley R."/>
            <person name="Sandor L."/>
            <person name="Barry K."/>
            <person name="Martinez A.T."/>
            <person name="Xiao Y."/>
            <person name="Gibbons J.G."/>
            <person name="Terashima K."/>
            <person name="Grigoriev I.V."/>
            <person name="Hibbett D."/>
        </authorList>
    </citation>
    <scope>NUCLEOTIDE SEQUENCE</scope>
    <source>
        <strain evidence="3">Sp2 HRB7682 ss15</strain>
    </source>
</reference>
<dbReference type="Proteomes" id="UP001150238">
    <property type="component" value="Unassembled WGS sequence"/>
</dbReference>
<feature type="compositionally biased region" description="Polar residues" evidence="2">
    <location>
        <begin position="30"/>
        <end position="41"/>
    </location>
</feature>
<comment type="caution">
    <text evidence="3">The sequence shown here is derived from an EMBL/GenBank/DDBJ whole genome shotgun (WGS) entry which is preliminary data.</text>
</comment>
<organism evidence="3 4">
    <name type="scientific">Lentinula lateritia</name>
    <dbReference type="NCBI Taxonomy" id="40482"/>
    <lineage>
        <taxon>Eukaryota</taxon>
        <taxon>Fungi</taxon>
        <taxon>Dikarya</taxon>
        <taxon>Basidiomycota</taxon>
        <taxon>Agaricomycotina</taxon>
        <taxon>Agaricomycetes</taxon>
        <taxon>Agaricomycetidae</taxon>
        <taxon>Agaricales</taxon>
        <taxon>Marasmiineae</taxon>
        <taxon>Omphalotaceae</taxon>
        <taxon>Lentinula</taxon>
    </lineage>
</organism>
<proteinExistence type="predicted"/>